<evidence type="ECO:0000256" key="3">
    <source>
        <dbReference type="ARBA" id="ARBA00022737"/>
    </source>
</evidence>
<dbReference type="PROSITE" id="PS51915">
    <property type="entry name" value="ZAD"/>
    <property type="match status" value="1"/>
</dbReference>
<keyword evidence="7" id="KW-0804">Transcription</keyword>
<dbReference type="InterPro" id="IPR012934">
    <property type="entry name" value="Znf_AD"/>
</dbReference>
<keyword evidence="2 10" id="KW-0479">Metal-binding</keyword>
<evidence type="ECO:0000259" key="11">
    <source>
        <dbReference type="PROSITE" id="PS50157"/>
    </source>
</evidence>
<dbReference type="SMART" id="SM00868">
    <property type="entry name" value="zf-AD"/>
    <property type="match status" value="1"/>
</dbReference>
<dbReference type="InterPro" id="IPR013087">
    <property type="entry name" value="Znf_C2H2_type"/>
</dbReference>
<dbReference type="SUPFAM" id="SSF57716">
    <property type="entry name" value="Glucocorticoid receptor-like (DNA-binding domain)"/>
    <property type="match status" value="1"/>
</dbReference>
<dbReference type="Pfam" id="PF00096">
    <property type="entry name" value="zf-C2H2"/>
    <property type="match status" value="2"/>
</dbReference>
<dbReference type="AlphaFoldDB" id="A0A8W7PF64"/>
<feature type="binding site" evidence="10">
    <location>
        <position position="21"/>
    </location>
    <ligand>
        <name>Zn(2+)</name>
        <dbReference type="ChEBI" id="CHEBI:29105"/>
    </ligand>
</feature>
<feature type="binding site" evidence="10">
    <location>
        <position position="83"/>
    </location>
    <ligand>
        <name>Zn(2+)</name>
        <dbReference type="ChEBI" id="CHEBI:29105"/>
    </ligand>
</feature>
<dbReference type="PANTHER" id="PTHR23234">
    <property type="entry name" value="ZNF44 PROTEIN"/>
    <property type="match status" value="1"/>
</dbReference>
<evidence type="ECO:0000256" key="5">
    <source>
        <dbReference type="ARBA" id="ARBA00022833"/>
    </source>
</evidence>
<dbReference type="FunFam" id="3.30.160.60:FF:000761">
    <property type="entry name" value="Zinc finger protein 449"/>
    <property type="match status" value="1"/>
</dbReference>
<comment type="similarity">
    <text evidence="1">Belongs to the krueppel C2H2-type zinc-finger protein family.</text>
</comment>
<accession>A0A8W7PF64</accession>
<keyword evidence="6" id="KW-0805">Transcription regulation</keyword>
<dbReference type="EnsemblMetazoa" id="ACOM030732-RA">
    <property type="protein sequence ID" value="ACOM030732-PA.1"/>
    <property type="gene ID" value="ACOM030732"/>
</dbReference>
<evidence type="ECO:0000256" key="9">
    <source>
        <dbReference type="PROSITE-ProRule" id="PRU00042"/>
    </source>
</evidence>
<dbReference type="Proteomes" id="UP000075882">
    <property type="component" value="Unassembled WGS sequence"/>
</dbReference>
<evidence type="ECO:0000256" key="7">
    <source>
        <dbReference type="ARBA" id="ARBA00023163"/>
    </source>
</evidence>
<dbReference type="Gene3D" id="3.30.160.60">
    <property type="entry name" value="Classic Zinc Finger"/>
    <property type="match status" value="6"/>
</dbReference>
<feature type="domain" description="C2H2-type" evidence="11">
    <location>
        <begin position="314"/>
        <end position="342"/>
    </location>
</feature>
<dbReference type="SUPFAM" id="SSF57667">
    <property type="entry name" value="beta-beta-alpha zinc fingers"/>
    <property type="match status" value="4"/>
</dbReference>
<evidence type="ECO:0000259" key="12">
    <source>
        <dbReference type="PROSITE" id="PS51915"/>
    </source>
</evidence>
<evidence type="ECO:0000256" key="4">
    <source>
        <dbReference type="ARBA" id="ARBA00022771"/>
    </source>
</evidence>
<evidence type="ECO:0008006" key="14">
    <source>
        <dbReference type="Google" id="ProtNLM"/>
    </source>
</evidence>
<proteinExistence type="inferred from homology"/>
<feature type="domain" description="C2H2-type" evidence="11">
    <location>
        <begin position="429"/>
        <end position="457"/>
    </location>
</feature>
<keyword evidence="5 10" id="KW-0862">Zinc</keyword>
<evidence type="ECO:0000256" key="1">
    <source>
        <dbReference type="ARBA" id="ARBA00006991"/>
    </source>
</evidence>
<dbReference type="GO" id="GO:0005634">
    <property type="term" value="C:nucleus"/>
    <property type="evidence" value="ECO:0007669"/>
    <property type="project" value="InterPro"/>
</dbReference>
<feature type="binding site" evidence="10">
    <location>
        <position position="86"/>
    </location>
    <ligand>
        <name>Zn(2+)</name>
        <dbReference type="ChEBI" id="CHEBI:29105"/>
    </ligand>
</feature>
<feature type="domain" description="C2H2-type" evidence="11">
    <location>
        <begin position="149"/>
        <end position="173"/>
    </location>
</feature>
<evidence type="ECO:0000256" key="6">
    <source>
        <dbReference type="ARBA" id="ARBA00023015"/>
    </source>
</evidence>
<sequence length="471" mass="53726">LNIFVLTDSSSMQPAIQCRVCATSDVGCILVNIFDKHGQHESVADMLLELADVTCNQPSVADLLCELAGLEVRDDDGLPQHCCIECYTELVKAASVRRKCIESDKLIRAYIESSLVNAEQLCEVQIDDESNVSSEDEHAAAAGKSGSLYRCYECCIDFHNSERLRQHYESKHASAIYGWHSFGISETSLFDSTDEDVEDEEDETEIRPERRAKSLFAIENPEYYRCCGCKDVFDTKEELEEHSDRMHAPFAAIHTKGKPYKCNICYSGFSQLRGVKAHQIMYSFPRFLCIICGQLCCTLKHLMHHERTHSEPSYSCADCGKEFVHEMQLRNHREAKHLDKSARKKYVCDVCGKELLAKVSLRKHTLVVHSGERPYACNLCDARFQIKAYLTSHMAVHNRLHTCGNCDKSFPCQKALIEHMRSHTGELAEKCPLCPAMFRQKNSVRKHLKAAHQPNSERKRKYGFRRVTRVR</sequence>
<feature type="domain" description="C2H2-type" evidence="11">
    <location>
        <begin position="346"/>
        <end position="374"/>
    </location>
</feature>
<feature type="domain" description="C2H2-type" evidence="11">
    <location>
        <begin position="375"/>
        <end position="402"/>
    </location>
</feature>
<evidence type="ECO:0000313" key="13">
    <source>
        <dbReference type="EnsemblMetazoa" id="ACOM030732-PA.1"/>
    </source>
</evidence>
<dbReference type="Gene3D" id="3.40.1800.20">
    <property type="match status" value="1"/>
</dbReference>
<protein>
    <recommendedName>
        <fullName evidence="14">Zinc finger protein</fullName>
    </recommendedName>
</protein>
<evidence type="ECO:0000256" key="8">
    <source>
        <dbReference type="ARBA" id="ARBA00023242"/>
    </source>
</evidence>
<dbReference type="GO" id="GO:0003677">
    <property type="term" value="F:DNA binding"/>
    <property type="evidence" value="ECO:0007669"/>
    <property type="project" value="UniProtKB-ARBA"/>
</dbReference>
<feature type="domain" description="C2H2-type" evidence="11">
    <location>
        <begin position="287"/>
        <end position="314"/>
    </location>
</feature>
<dbReference type="PROSITE" id="PS00028">
    <property type="entry name" value="ZINC_FINGER_C2H2_1"/>
    <property type="match status" value="7"/>
</dbReference>
<dbReference type="InterPro" id="IPR050758">
    <property type="entry name" value="Znf_C2H2-type"/>
</dbReference>
<dbReference type="FunFam" id="3.30.160.60:FF:000110">
    <property type="entry name" value="Zinc finger protein-like"/>
    <property type="match status" value="1"/>
</dbReference>
<keyword evidence="8" id="KW-0539">Nucleus</keyword>
<dbReference type="Pfam" id="PF07776">
    <property type="entry name" value="zf-AD"/>
    <property type="match status" value="1"/>
</dbReference>
<name>A0A8W7PF64_ANOCL</name>
<feature type="domain" description="C2H2-type" evidence="11">
    <location>
        <begin position="224"/>
        <end position="259"/>
    </location>
</feature>
<keyword evidence="3" id="KW-0677">Repeat</keyword>
<organism evidence="13">
    <name type="scientific">Anopheles coluzzii</name>
    <name type="common">African malaria mosquito</name>
    <dbReference type="NCBI Taxonomy" id="1518534"/>
    <lineage>
        <taxon>Eukaryota</taxon>
        <taxon>Metazoa</taxon>
        <taxon>Ecdysozoa</taxon>
        <taxon>Arthropoda</taxon>
        <taxon>Hexapoda</taxon>
        <taxon>Insecta</taxon>
        <taxon>Pterygota</taxon>
        <taxon>Neoptera</taxon>
        <taxon>Endopterygota</taxon>
        <taxon>Diptera</taxon>
        <taxon>Nematocera</taxon>
        <taxon>Culicoidea</taxon>
        <taxon>Culicidae</taxon>
        <taxon>Anophelinae</taxon>
        <taxon>Anopheles</taxon>
    </lineage>
</organism>
<reference evidence="13" key="1">
    <citation type="submission" date="2022-08" db="UniProtKB">
        <authorList>
            <consortium name="EnsemblMetazoa"/>
        </authorList>
    </citation>
    <scope>IDENTIFICATION</scope>
</reference>
<keyword evidence="4 9" id="KW-0863">Zinc-finger</keyword>
<feature type="domain" description="C2H2-type" evidence="11">
    <location>
        <begin position="401"/>
        <end position="428"/>
    </location>
</feature>
<evidence type="ECO:0000256" key="2">
    <source>
        <dbReference type="ARBA" id="ARBA00022723"/>
    </source>
</evidence>
<dbReference type="PANTHER" id="PTHR23234:SF10">
    <property type="entry name" value="RIKEN CDNA 6720489N17 GENE-RELATED"/>
    <property type="match status" value="1"/>
</dbReference>
<dbReference type="GO" id="GO:0008270">
    <property type="term" value="F:zinc ion binding"/>
    <property type="evidence" value="ECO:0007669"/>
    <property type="project" value="UniProtKB-UniRule"/>
</dbReference>
<evidence type="ECO:0000256" key="10">
    <source>
        <dbReference type="PROSITE-ProRule" id="PRU01263"/>
    </source>
</evidence>
<dbReference type="PROSITE" id="PS50157">
    <property type="entry name" value="ZINC_FINGER_C2H2_2"/>
    <property type="match status" value="8"/>
</dbReference>
<feature type="domain" description="ZAD" evidence="12">
    <location>
        <begin position="16"/>
        <end position="110"/>
    </location>
</feature>
<dbReference type="VEuPathDB" id="VectorBase:ACON2_035907"/>
<dbReference type="SMART" id="SM00355">
    <property type="entry name" value="ZnF_C2H2"/>
    <property type="match status" value="9"/>
</dbReference>
<feature type="binding site" evidence="10">
    <location>
        <position position="18"/>
    </location>
    <ligand>
        <name>Zn(2+)</name>
        <dbReference type="ChEBI" id="CHEBI:29105"/>
    </ligand>
</feature>
<dbReference type="InterPro" id="IPR036236">
    <property type="entry name" value="Znf_C2H2_sf"/>
</dbReference>